<evidence type="ECO:0000313" key="5">
    <source>
        <dbReference type="Proteomes" id="UP000256321"/>
    </source>
</evidence>
<keyword evidence="1" id="KW-0175">Coiled coil</keyword>
<proteinExistence type="predicted"/>
<dbReference type="EMBL" id="JACRTI010000004">
    <property type="protein sequence ID" value="MBC8600612.1"/>
    <property type="molecule type" value="Genomic_DNA"/>
</dbReference>
<protein>
    <submittedName>
        <fullName evidence="4">Uncharacterized protein</fullName>
    </submittedName>
</protein>
<dbReference type="Proteomes" id="UP000629596">
    <property type="component" value="Unassembled WGS sequence"/>
</dbReference>
<comment type="caution">
    <text evidence="4">The sequence shown here is derived from an EMBL/GenBank/DDBJ whole genome shotgun (WGS) entry which is preliminary data.</text>
</comment>
<organism evidence="4 5">
    <name type="scientific">Parabacteroides acidifaciens</name>
    <dbReference type="NCBI Taxonomy" id="2290935"/>
    <lineage>
        <taxon>Bacteria</taxon>
        <taxon>Pseudomonadati</taxon>
        <taxon>Bacteroidota</taxon>
        <taxon>Bacteroidia</taxon>
        <taxon>Bacteroidales</taxon>
        <taxon>Tannerellaceae</taxon>
        <taxon>Parabacteroides</taxon>
    </lineage>
</organism>
<evidence type="ECO:0000256" key="2">
    <source>
        <dbReference type="SAM" id="MobiDB-lite"/>
    </source>
</evidence>
<feature type="region of interest" description="Disordered" evidence="2">
    <location>
        <begin position="237"/>
        <end position="264"/>
    </location>
</feature>
<keyword evidence="6" id="KW-1185">Reference proteome</keyword>
<dbReference type="RefSeq" id="WP_115498134.1">
    <property type="nucleotide sequence ID" value="NZ_JACRTI010000004.1"/>
</dbReference>
<reference evidence="4 5" key="1">
    <citation type="submission" date="2018-07" db="EMBL/GenBank/DDBJ databases">
        <title>Parabacteroides acidifaciens nov. sp., isolated from human feces.</title>
        <authorList>
            <person name="Wang Y.J."/>
        </authorList>
    </citation>
    <scope>NUCLEOTIDE SEQUENCE [LARGE SCALE GENOMIC DNA]</scope>
    <source>
        <strain evidence="4 5">426-9</strain>
    </source>
</reference>
<dbReference type="AlphaFoldDB" id="A0A3D8HI00"/>
<dbReference type="EMBL" id="QREV01000004">
    <property type="protein sequence ID" value="RDU50614.1"/>
    <property type="molecule type" value="Genomic_DNA"/>
</dbReference>
<evidence type="ECO:0000256" key="1">
    <source>
        <dbReference type="SAM" id="Coils"/>
    </source>
</evidence>
<dbReference type="InterPro" id="IPR046228">
    <property type="entry name" value="DUF6261"/>
</dbReference>
<name>A0A3D8HI00_9BACT</name>
<sequence length="264" mass="29483">MSKIQSFGTKTRLKVNELLAFGREIEDAILDKEADTLKIAEQFSEYQRKLKDLDDGIVIVAKSAYTAEMNSAGTYRNNIHIGIIEHIRTDMRHFKVEIKEAATRLQPLVSTYTGAQTRGFDDQTGFEYNFLQELKSDKYKADVTLLGLDEWVAELRKANDQCALLTSNRSKEKAEKAVKSSTAVNRPIFEKVYDALVEYLNALALVNGDELYKDLFSWWNARIDHYRVVISNNLGAGKGGQTGGGNKPSLLPDGGSGIDRPGIL</sequence>
<accession>A0A3D8HI00</accession>
<feature type="compositionally biased region" description="Gly residues" evidence="2">
    <location>
        <begin position="237"/>
        <end position="246"/>
    </location>
</feature>
<evidence type="ECO:0000313" key="3">
    <source>
        <dbReference type="EMBL" id="MBC8600612.1"/>
    </source>
</evidence>
<evidence type="ECO:0000313" key="4">
    <source>
        <dbReference type="EMBL" id="RDU50614.1"/>
    </source>
</evidence>
<dbReference type="Pfam" id="PF19775">
    <property type="entry name" value="DUF6261"/>
    <property type="match status" value="1"/>
</dbReference>
<gene>
    <name evidence="4" type="ORF">DWU89_02685</name>
    <name evidence="3" type="ORF">H8784_02635</name>
</gene>
<feature type="coiled-coil region" evidence="1">
    <location>
        <begin position="148"/>
        <end position="175"/>
    </location>
</feature>
<evidence type="ECO:0000313" key="6">
    <source>
        <dbReference type="Proteomes" id="UP000629596"/>
    </source>
</evidence>
<dbReference type="Proteomes" id="UP000256321">
    <property type="component" value="Unassembled WGS sequence"/>
</dbReference>
<reference evidence="3 6" key="2">
    <citation type="submission" date="2020-08" db="EMBL/GenBank/DDBJ databases">
        <title>Genome public.</title>
        <authorList>
            <person name="Liu C."/>
            <person name="Sun Q."/>
        </authorList>
    </citation>
    <scope>NUCLEOTIDE SEQUENCE [LARGE SCALE GENOMIC DNA]</scope>
    <source>
        <strain evidence="3 6">426_9</strain>
    </source>
</reference>